<keyword evidence="1" id="KW-1133">Transmembrane helix</keyword>
<evidence type="ECO:0000313" key="3">
    <source>
        <dbReference type="Proteomes" id="UP001328107"/>
    </source>
</evidence>
<evidence type="ECO:0000256" key="1">
    <source>
        <dbReference type="SAM" id="Phobius"/>
    </source>
</evidence>
<dbReference type="PANTHER" id="PTHR47521">
    <property type="entry name" value="SERPENTINE RECEPTOR, CLASS E (EPSILON)-RELATED"/>
    <property type="match status" value="1"/>
</dbReference>
<proteinExistence type="predicted"/>
<dbReference type="EMBL" id="BTRK01000004">
    <property type="protein sequence ID" value="GMR45320.1"/>
    <property type="molecule type" value="Genomic_DNA"/>
</dbReference>
<feature type="transmembrane region" description="Helical" evidence="1">
    <location>
        <begin position="23"/>
        <end position="43"/>
    </location>
</feature>
<name>A0AAN5CJ06_9BILA</name>
<keyword evidence="3" id="KW-1185">Reference proteome</keyword>
<accession>A0AAN5CJ06</accession>
<feature type="transmembrane region" description="Helical" evidence="1">
    <location>
        <begin position="63"/>
        <end position="82"/>
    </location>
</feature>
<evidence type="ECO:0008006" key="4">
    <source>
        <dbReference type="Google" id="ProtNLM"/>
    </source>
</evidence>
<sequence length="140" mass="15827">VVAGPVVIILTFKATNLHRLIRLRIIFTILIDVIFILSRVLVINHEYFGPAEYVETPSLFFGSLMKEIFLGYITALLSVLALDRWVATKAWAWYESSKNSTLLFFLLQEAILISISCAIAFLLIYGNHTALVCLQSISYI</sequence>
<comment type="caution">
    <text evidence="2">The sequence shown here is derived from an EMBL/GenBank/DDBJ whole genome shotgun (WGS) entry which is preliminary data.</text>
</comment>
<dbReference type="AlphaFoldDB" id="A0AAN5CJ06"/>
<protein>
    <recommendedName>
        <fullName evidence="4">G protein-coupled receptor</fullName>
    </recommendedName>
</protein>
<organism evidence="2 3">
    <name type="scientific">Pristionchus mayeri</name>
    <dbReference type="NCBI Taxonomy" id="1317129"/>
    <lineage>
        <taxon>Eukaryota</taxon>
        <taxon>Metazoa</taxon>
        <taxon>Ecdysozoa</taxon>
        <taxon>Nematoda</taxon>
        <taxon>Chromadorea</taxon>
        <taxon>Rhabditida</taxon>
        <taxon>Rhabditina</taxon>
        <taxon>Diplogasteromorpha</taxon>
        <taxon>Diplogasteroidea</taxon>
        <taxon>Neodiplogasteridae</taxon>
        <taxon>Pristionchus</taxon>
    </lineage>
</organism>
<feature type="transmembrane region" description="Helical" evidence="1">
    <location>
        <begin position="102"/>
        <end position="125"/>
    </location>
</feature>
<gene>
    <name evidence="2" type="ORF">PMAYCL1PPCAC_15515</name>
</gene>
<feature type="non-terminal residue" evidence="2">
    <location>
        <position position="1"/>
    </location>
</feature>
<evidence type="ECO:0000313" key="2">
    <source>
        <dbReference type="EMBL" id="GMR45320.1"/>
    </source>
</evidence>
<dbReference type="PANTHER" id="PTHR47521:SF7">
    <property type="entry name" value="SERPENTINE RECEPTOR CLASS EPSILON-6"/>
    <property type="match status" value="1"/>
</dbReference>
<dbReference type="Proteomes" id="UP001328107">
    <property type="component" value="Unassembled WGS sequence"/>
</dbReference>
<keyword evidence="1" id="KW-0472">Membrane</keyword>
<dbReference type="InterPro" id="IPR052860">
    <property type="entry name" value="NRL-GPCR1"/>
</dbReference>
<reference evidence="3" key="1">
    <citation type="submission" date="2022-10" db="EMBL/GenBank/DDBJ databases">
        <title>Genome assembly of Pristionchus species.</title>
        <authorList>
            <person name="Yoshida K."/>
            <person name="Sommer R.J."/>
        </authorList>
    </citation>
    <scope>NUCLEOTIDE SEQUENCE [LARGE SCALE GENOMIC DNA]</scope>
    <source>
        <strain evidence="3">RS5460</strain>
    </source>
</reference>
<keyword evidence="1" id="KW-0812">Transmembrane</keyword>